<dbReference type="GeneID" id="68611108"/>
<reference evidence="4" key="1">
    <citation type="submission" date="2011-02" db="EMBL/GenBank/DDBJ databases">
        <title>Complete sequence of Methanobacterium sp. AL-21.</title>
        <authorList>
            <consortium name="US DOE Joint Genome Institute"/>
            <person name="Lucas S."/>
            <person name="Copeland A."/>
            <person name="Lapidus A."/>
            <person name="Cheng J.-F."/>
            <person name="Goodwin L."/>
            <person name="Pitluck S."/>
            <person name="Chertkov O."/>
            <person name="Detter J.C."/>
            <person name="Han C."/>
            <person name="Tapia R."/>
            <person name="Land M."/>
            <person name="Hauser L."/>
            <person name="Kyrpides N."/>
            <person name="Ivanova N."/>
            <person name="Mikhailova N."/>
            <person name="Pagani I."/>
            <person name="Cadillo-Quiroz H."/>
            <person name="Imachi H."/>
            <person name="Zinder S."/>
            <person name="Liu W."/>
            <person name="Woyke T."/>
        </authorList>
    </citation>
    <scope>NUCLEOTIDE SEQUENCE [LARGE SCALE GENOMIC DNA]</scope>
    <source>
        <strain evidence="4">AL-21</strain>
    </source>
</reference>
<dbReference type="KEGG" id="mel:Metbo_1623"/>
<evidence type="ECO:0000259" key="2">
    <source>
        <dbReference type="PROSITE" id="PS51819"/>
    </source>
</evidence>
<name>F0T999_METLA</name>
<dbReference type="InterPro" id="IPR023393">
    <property type="entry name" value="START-like_dom_sf"/>
</dbReference>
<dbReference type="PROSITE" id="PS51819">
    <property type="entry name" value="VOC"/>
    <property type="match status" value="1"/>
</dbReference>
<organism evidence="3 4">
    <name type="scientific">Methanobacterium lacus (strain AL-21)</name>
    <dbReference type="NCBI Taxonomy" id="877455"/>
    <lineage>
        <taxon>Archaea</taxon>
        <taxon>Methanobacteriati</taxon>
        <taxon>Methanobacteriota</taxon>
        <taxon>Methanomada group</taxon>
        <taxon>Methanobacteria</taxon>
        <taxon>Methanobacteriales</taxon>
        <taxon>Methanobacteriaceae</taxon>
        <taxon>Methanobacterium</taxon>
    </lineage>
</organism>
<evidence type="ECO:0000313" key="4">
    <source>
        <dbReference type="Proteomes" id="UP000007490"/>
    </source>
</evidence>
<dbReference type="HOGENOM" id="CLU_1025311_0_0_2"/>
<dbReference type="SUPFAM" id="SSF54593">
    <property type="entry name" value="Glyoxalase/Bleomycin resistance protein/Dihydroxybiphenyl dioxygenase"/>
    <property type="match status" value="1"/>
</dbReference>
<evidence type="ECO:0000313" key="3">
    <source>
        <dbReference type="EMBL" id="ADZ09850.1"/>
    </source>
</evidence>
<keyword evidence="4" id="KW-1185">Reference proteome</keyword>
<dbReference type="eggNOG" id="arCOG05261">
    <property type="taxonomic scope" value="Archaea"/>
</dbReference>
<sequence>MSRVIHFEIPAEDPKRAINFYEQVFSWEIQKWEHGDYWLVSTGSEEENGINGAIYPKETGSTVRDTINVESYEEFAKKIEANGGKMLTDKMPIPGMGFNGLFRDTEGNVFGIIEVTMVYISRLFNAKIEDVWEAWTEPEHVKEWLAPKNYTAPLVKMDLQVGGSYLNSMKSSEGDEVWSTGVYREIVPKEKIVSTDSFADKDGNVVPASHYGMGEDWPMELTVTVTFNEEDGATRLTIEHQGFPDHHNSAMAETGWQESLDKLEAHLKKK</sequence>
<dbReference type="InterPro" id="IPR013538">
    <property type="entry name" value="ASHA1/2-like_C"/>
</dbReference>
<proteinExistence type="inferred from homology"/>
<dbReference type="InterPro" id="IPR037523">
    <property type="entry name" value="VOC_core"/>
</dbReference>
<dbReference type="Proteomes" id="UP000007490">
    <property type="component" value="Chromosome"/>
</dbReference>
<dbReference type="RefSeq" id="WP_013645201.1">
    <property type="nucleotide sequence ID" value="NC_015216.1"/>
</dbReference>
<reference evidence="3 4" key="2">
    <citation type="journal article" date="2014" name="Int. J. Syst. Evol. Microbiol.">
        <title>Methanobacterium paludis sp. nov. and a novel strain of Methanobacterium lacus isolated from northern peatlands.</title>
        <authorList>
            <person name="Cadillo-Quiroz H."/>
            <person name="Brauer S.L."/>
            <person name="Goodson N."/>
            <person name="Yavitt J.B."/>
            <person name="Zinder S.H."/>
        </authorList>
    </citation>
    <scope>NUCLEOTIDE SEQUENCE [LARGE SCALE GENOMIC DNA]</scope>
    <source>
        <strain evidence="3 4">AL-21</strain>
    </source>
</reference>
<protein>
    <submittedName>
        <fullName evidence="3">Activator of Hsp90 ATPase 1 family protein</fullName>
    </submittedName>
</protein>
<dbReference type="InterPro" id="IPR004360">
    <property type="entry name" value="Glyas_Fos-R_dOase_dom"/>
</dbReference>
<dbReference type="Pfam" id="PF08327">
    <property type="entry name" value="AHSA1"/>
    <property type="match status" value="1"/>
</dbReference>
<feature type="domain" description="VOC" evidence="2">
    <location>
        <begin position="3"/>
        <end position="115"/>
    </location>
</feature>
<dbReference type="EMBL" id="CP002551">
    <property type="protein sequence ID" value="ADZ09850.1"/>
    <property type="molecule type" value="Genomic_DNA"/>
</dbReference>
<dbReference type="CDD" id="cd07814">
    <property type="entry name" value="SRPBCC_CalC_Aha1-like"/>
    <property type="match status" value="1"/>
</dbReference>
<dbReference type="eggNOG" id="arCOG04946">
    <property type="taxonomic scope" value="Archaea"/>
</dbReference>
<dbReference type="CDD" id="cd07247">
    <property type="entry name" value="SgaA_N_like"/>
    <property type="match status" value="1"/>
</dbReference>
<dbReference type="Pfam" id="PF00903">
    <property type="entry name" value="Glyoxalase"/>
    <property type="match status" value="1"/>
</dbReference>
<dbReference type="PANTHER" id="PTHR33993:SF2">
    <property type="entry name" value="VOC DOMAIN-CONTAINING PROTEIN"/>
    <property type="match status" value="1"/>
</dbReference>
<accession>F0T999</accession>
<comment type="similarity">
    <text evidence="1">Belongs to the AHA1 family.</text>
</comment>
<dbReference type="PANTHER" id="PTHR33993">
    <property type="entry name" value="GLYOXALASE-RELATED"/>
    <property type="match status" value="1"/>
</dbReference>
<dbReference type="InterPro" id="IPR052164">
    <property type="entry name" value="Anthracycline_SecMetBiosynth"/>
</dbReference>
<dbReference type="Gene3D" id="3.30.530.20">
    <property type="match status" value="1"/>
</dbReference>
<dbReference type="AlphaFoldDB" id="F0T999"/>
<dbReference type="Gene3D" id="3.10.180.10">
    <property type="entry name" value="2,3-Dihydroxybiphenyl 1,2-Dioxygenase, domain 1"/>
    <property type="match status" value="1"/>
</dbReference>
<evidence type="ECO:0000256" key="1">
    <source>
        <dbReference type="ARBA" id="ARBA00006817"/>
    </source>
</evidence>
<gene>
    <name evidence="3" type="ordered locus">Metbo_1623</name>
</gene>
<dbReference type="SUPFAM" id="SSF55961">
    <property type="entry name" value="Bet v1-like"/>
    <property type="match status" value="1"/>
</dbReference>
<dbReference type="InterPro" id="IPR029068">
    <property type="entry name" value="Glyas_Bleomycin-R_OHBP_Dase"/>
</dbReference>